<reference evidence="2 3" key="1">
    <citation type="submission" date="2023-03" db="EMBL/GenBank/DDBJ databases">
        <title>WGS of Gossypium arboreum.</title>
        <authorList>
            <person name="Yu D."/>
        </authorList>
    </citation>
    <scope>NUCLEOTIDE SEQUENCE [LARGE SCALE GENOMIC DNA]</scope>
    <source>
        <tissue evidence="2">Leaf</tissue>
    </source>
</reference>
<dbReference type="Proteomes" id="UP001358586">
    <property type="component" value="Chromosome 10"/>
</dbReference>
<dbReference type="EMBL" id="JARKNE010000010">
    <property type="protein sequence ID" value="KAK5794926.1"/>
    <property type="molecule type" value="Genomic_DNA"/>
</dbReference>
<evidence type="ECO:0000313" key="3">
    <source>
        <dbReference type="Proteomes" id="UP001358586"/>
    </source>
</evidence>
<accession>A0ABR0NL78</accession>
<protein>
    <submittedName>
        <fullName evidence="2">Uncharacterized protein</fullName>
    </submittedName>
</protein>
<sequence length="71" mass="7821">MDLVVFDGSHNGVSSTVDTEVEEGRPVCGVEGKLALRNKMMTMKQKMKVIKKEKSISSDKKHMQLAVGNVD</sequence>
<evidence type="ECO:0000256" key="1">
    <source>
        <dbReference type="SAM" id="MobiDB-lite"/>
    </source>
</evidence>
<comment type="caution">
    <text evidence="2">The sequence shown here is derived from an EMBL/GenBank/DDBJ whole genome shotgun (WGS) entry which is preliminary data.</text>
</comment>
<feature type="compositionally biased region" description="Basic and acidic residues" evidence="1">
    <location>
        <begin position="50"/>
        <end position="62"/>
    </location>
</feature>
<name>A0ABR0NL78_GOSAR</name>
<keyword evidence="3" id="KW-1185">Reference proteome</keyword>
<proteinExistence type="predicted"/>
<gene>
    <name evidence="2" type="ORF">PVK06_036179</name>
</gene>
<organism evidence="2 3">
    <name type="scientific">Gossypium arboreum</name>
    <name type="common">Tree cotton</name>
    <name type="synonym">Gossypium nanking</name>
    <dbReference type="NCBI Taxonomy" id="29729"/>
    <lineage>
        <taxon>Eukaryota</taxon>
        <taxon>Viridiplantae</taxon>
        <taxon>Streptophyta</taxon>
        <taxon>Embryophyta</taxon>
        <taxon>Tracheophyta</taxon>
        <taxon>Spermatophyta</taxon>
        <taxon>Magnoliopsida</taxon>
        <taxon>eudicotyledons</taxon>
        <taxon>Gunneridae</taxon>
        <taxon>Pentapetalae</taxon>
        <taxon>rosids</taxon>
        <taxon>malvids</taxon>
        <taxon>Malvales</taxon>
        <taxon>Malvaceae</taxon>
        <taxon>Malvoideae</taxon>
        <taxon>Gossypium</taxon>
    </lineage>
</organism>
<evidence type="ECO:0000313" key="2">
    <source>
        <dbReference type="EMBL" id="KAK5794926.1"/>
    </source>
</evidence>
<feature type="region of interest" description="Disordered" evidence="1">
    <location>
        <begin position="50"/>
        <end position="71"/>
    </location>
</feature>